<proteinExistence type="predicted"/>
<keyword evidence="2" id="KW-1185">Reference proteome</keyword>
<protein>
    <submittedName>
        <fullName evidence="1">Uncharacterized protein</fullName>
    </submittedName>
</protein>
<sequence length="213" mass="24893">METLSQQLTPTDILNILIEQHRISSKLDFEADPDAILTFYSTINYWRNAGDLLPWKPLSEFLNECFGISITETKWKQTLTPSRKRTLREVCKLIAENCDYQDIKPIRILGNECLSASVFLTLKKYLKRRNVDVSNIKPSSLIAPYLEKYYSEMLEQIGIISKGSKIFEEFDYNPTRNLKPLEKLNIFDKSRYSFQTGEILTFRDLTMKIIETK</sequence>
<accession>A0ABY4BCY2</accession>
<gene>
    <name evidence="1" type="ORF">MTP08_07985</name>
</gene>
<dbReference type="RefSeq" id="WP_243575521.1">
    <property type="nucleotide sequence ID" value="NZ_CP094529.1"/>
</dbReference>
<evidence type="ECO:0000313" key="1">
    <source>
        <dbReference type="EMBL" id="UOE37009.1"/>
    </source>
</evidence>
<dbReference type="EMBL" id="CP094529">
    <property type="protein sequence ID" value="UOE37009.1"/>
    <property type="molecule type" value="Genomic_DNA"/>
</dbReference>
<reference evidence="1 2" key="1">
    <citation type="submission" date="2022-03" db="EMBL/GenBank/DDBJ databases">
        <title>Chryseobacterium sp. isolated from the Andong Sikhe.</title>
        <authorList>
            <person name="Won M."/>
            <person name="Kim S.-J."/>
            <person name="Kwon S.-W."/>
        </authorList>
    </citation>
    <scope>NUCLEOTIDE SEQUENCE [LARGE SCALE GENOMIC DNA]</scope>
    <source>
        <strain evidence="1 2">ADR-1</strain>
    </source>
</reference>
<name>A0ABY4BCY2_9FLAO</name>
<organism evidence="1 2">
    <name type="scientific">Chryseobacterium oryzae</name>
    <dbReference type="NCBI Taxonomy" id="2929799"/>
    <lineage>
        <taxon>Bacteria</taxon>
        <taxon>Pseudomonadati</taxon>
        <taxon>Bacteroidota</taxon>
        <taxon>Flavobacteriia</taxon>
        <taxon>Flavobacteriales</taxon>
        <taxon>Weeksellaceae</taxon>
        <taxon>Chryseobacterium group</taxon>
        <taxon>Chryseobacterium</taxon>
    </lineage>
</organism>
<evidence type="ECO:0000313" key="2">
    <source>
        <dbReference type="Proteomes" id="UP000831068"/>
    </source>
</evidence>
<dbReference type="Proteomes" id="UP000831068">
    <property type="component" value="Chromosome"/>
</dbReference>